<dbReference type="Proteomes" id="UP001063816">
    <property type="component" value="Unassembled WGS sequence"/>
</dbReference>
<dbReference type="Pfam" id="PF13693">
    <property type="entry name" value="HTH_35"/>
    <property type="match status" value="1"/>
</dbReference>
<reference evidence="6" key="1">
    <citation type="submission" date="2022-05" db="EMBL/GenBank/DDBJ databases">
        <title>Description of a novel species of Leclercia; Leclercia tamurae and the Proposal for a Novel Genus Silvania gen. nov. Containing Two Novel Species Silvania hatchlandensis sp. nov. and Silvania confinis sp. nov. Isolated from the Rhizosphere of Oak.</title>
        <authorList>
            <person name="Maddock D.W."/>
            <person name="Brady C.L."/>
            <person name="Denman S."/>
            <person name="Arnold D."/>
        </authorList>
    </citation>
    <scope>NUCLEOTIDE SEQUENCE</scope>
    <source>
        <strain evidence="6">H19S6</strain>
    </source>
</reference>
<accession>A0A9J6Q8Q2</accession>
<dbReference type="GO" id="GO:0003677">
    <property type="term" value="F:DNA binding"/>
    <property type="evidence" value="ECO:0007669"/>
    <property type="project" value="UniProtKB-KW"/>
</dbReference>
<protein>
    <submittedName>
        <fullName evidence="6">Helix-turn-helix domain-containing protein</fullName>
    </submittedName>
</protein>
<keyword evidence="4" id="KW-0804">Transcription</keyword>
<evidence type="ECO:0000256" key="1">
    <source>
        <dbReference type="ARBA" id="ARBA00006157"/>
    </source>
</evidence>
<dbReference type="RefSeq" id="WP_271283218.1">
    <property type="nucleotide sequence ID" value="NZ_JAMGZK010000051.1"/>
</dbReference>
<sequence>MKTDWHKADIIASIKKKGTSLAALSREAGLRSSTLANALERPWPKGELIIAEAIGMPPEEIWPSRYYKDGELMDRRLLMRKRVA</sequence>
<dbReference type="InterPro" id="IPR038722">
    <property type="entry name" value="Ner_HTH_dom"/>
</dbReference>
<dbReference type="EMBL" id="JAMGZK010000051">
    <property type="protein sequence ID" value="MCU6665658.1"/>
    <property type="molecule type" value="Genomic_DNA"/>
</dbReference>
<evidence type="ECO:0000256" key="2">
    <source>
        <dbReference type="ARBA" id="ARBA00023015"/>
    </source>
</evidence>
<name>A0A9J6Q8Q2_9ENTR</name>
<dbReference type="SUPFAM" id="SSF47413">
    <property type="entry name" value="lambda repressor-like DNA-binding domains"/>
    <property type="match status" value="1"/>
</dbReference>
<evidence type="ECO:0000256" key="4">
    <source>
        <dbReference type="ARBA" id="ARBA00023163"/>
    </source>
</evidence>
<dbReference type="InterPro" id="IPR010982">
    <property type="entry name" value="Lambda_DNA-bd_dom_sf"/>
</dbReference>
<comment type="similarity">
    <text evidence="1">Belongs to the ner transcriptional regulatory family.</text>
</comment>
<keyword evidence="3" id="KW-0238">DNA-binding</keyword>
<proteinExistence type="inferred from homology"/>
<gene>
    <name evidence="6" type="ORF">M8014_15040</name>
</gene>
<keyword evidence="2" id="KW-0805">Transcription regulation</keyword>
<evidence type="ECO:0000313" key="6">
    <source>
        <dbReference type="EMBL" id="MCU6665658.1"/>
    </source>
</evidence>
<feature type="domain" description="Ner winged helix-turn-helix DNA-binding" evidence="5">
    <location>
        <begin position="4"/>
        <end position="73"/>
    </location>
</feature>
<evidence type="ECO:0000256" key="3">
    <source>
        <dbReference type="ARBA" id="ARBA00023125"/>
    </source>
</evidence>
<keyword evidence="7" id="KW-1185">Reference proteome</keyword>
<comment type="caution">
    <text evidence="6">The sequence shown here is derived from an EMBL/GenBank/DDBJ whole genome shotgun (WGS) entry which is preliminary data.</text>
</comment>
<dbReference type="Gene3D" id="1.10.260.40">
    <property type="entry name" value="lambda repressor-like DNA-binding domains"/>
    <property type="match status" value="1"/>
</dbReference>
<organism evidence="6 7">
    <name type="scientific">Silvania hatchlandensis</name>
    <dbReference type="NCBI Taxonomy" id="2926469"/>
    <lineage>
        <taxon>Bacteria</taxon>
        <taxon>Pseudomonadati</taxon>
        <taxon>Pseudomonadota</taxon>
        <taxon>Gammaproteobacteria</taxon>
        <taxon>Enterobacterales</taxon>
        <taxon>Enterobacteriaceae</taxon>
        <taxon>Silvania</taxon>
    </lineage>
</organism>
<evidence type="ECO:0000259" key="5">
    <source>
        <dbReference type="Pfam" id="PF13693"/>
    </source>
</evidence>
<evidence type="ECO:0000313" key="7">
    <source>
        <dbReference type="Proteomes" id="UP001063816"/>
    </source>
</evidence>
<dbReference type="AlphaFoldDB" id="A0A9J6Q8Q2"/>